<protein>
    <submittedName>
        <fullName evidence="1">Uncharacterized protein</fullName>
    </submittedName>
</protein>
<dbReference type="Proteomes" id="UP000799766">
    <property type="component" value="Unassembled WGS sequence"/>
</dbReference>
<reference evidence="1" key="1">
    <citation type="journal article" date="2020" name="Stud. Mycol.">
        <title>101 Dothideomycetes genomes: a test case for predicting lifestyles and emergence of pathogens.</title>
        <authorList>
            <person name="Haridas S."/>
            <person name="Albert R."/>
            <person name="Binder M."/>
            <person name="Bloem J."/>
            <person name="Labutti K."/>
            <person name="Salamov A."/>
            <person name="Andreopoulos B."/>
            <person name="Baker S."/>
            <person name="Barry K."/>
            <person name="Bills G."/>
            <person name="Bluhm B."/>
            <person name="Cannon C."/>
            <person name="Castanera R."/>
            <person name="Culley D."/>
            <person name="Daum C."/>
            <person name="Ezra D."/>
            <person name="Gonzalez J."/>
            <person name="Henrissat B."/>
            <person name="Kuo A."/>
            <person name="Liang C."/>
            <person name="Lipzen A."/>
            <person name="Lutzoni F."/>
            <person name="Magnuson J."/>
            <person name="Mondo S."/>
            <person name="Nolan M."/>
            <person name="Ohm R."/>
            <person name="Pangilinan J."/>
            <person name="Park H.-J."/>
            <person name="Ramirez L."/>
            <person name="Alfaro M."/>
            <person name="Sun H."/>
            <person name="Tritt A."/>
            <person name="Yoshinaga Y."/>
            <person name="Zwiers L.-H."/>
            <person name="Turgeon B."/>
            <person name="Goodwin S."/>
            <person name="Spatafora J."/>
            <person name="Crous P."/>
            <person name="Grigoriev I."/>
        </authorList>
    </citation>
    <scope>NUCLEOTIDE SEQUENCE</scope>
    <source>
        <strain evidence="1">ATCC 16933</strain>
    </source>
</reference>
<organism evidence="1 2">
    <name type="scientific">Lineolata rhizophorae</name>
    <dbReference type="NCBI Taxonomy" id="578093"/>
    <lineage>
        <taxon>Eukaryota</taxon>
        <taxon>Fungi</taxon>
        <taxon>Dikarya</taxon>
        <taxon>Ascomycota</taxon>
        <taxon>Pezizomycotina</taxon>
        <taxon>Dothideomycetes</taxon>
        <taxon>Dothideomycetes incertae sedis</taxon>
        <taxon>Lineolatales</taxon>
        <taxon>Lineolataceae</taxon>
        <taxon>Lineolata</taxon>
    </lineage>
</organism>
<dbReference type="AlphaFoldDB" id="A0A6A6NP39"/>
<proteinExistence type="predicted"/>
<sequence>MPLFFFFSFFDSKGLACRARQGFCRQMDWTNRYVRMRARMWLRRYLRSSGMYLDIWRFQAVETKTCMRIKLHPIYSPASPEHRHFAHSARGRDLMRTLDELGYVHVALRAGNFRFS</sequence>
<gene>
    <name evidence="1" type="ORF">BDY21DRAFT_356071</name>
</gene>
<name>A0A6A6NP39_9PEZI</name>
<accession>A0A6A6NP39</accession>
<dbReference type="EMBL" id="MU001697">
    <property type="protein sequence ID" value="KAF2453491.1"/>
    <property type="molecule type" value="Genomic_DNA"/>
</dbReference>
<keyword evidence="2" id="KW-1185">Reference proteome</keyword>
<evidence type="ECO:0000313" key="2">
    <source>
        <dbReference type="Proteomes" id="UP000799766"/>
    </source>
</evidence>
<evidence type="ECO:0000313" key="1">
    <source>
        <dbReference type="EMBL" id="KAF2453491.1"/>
    </source>
</evidence>